<feature type="repeat" description="ANK" evidence="1">
    <location>
        <begin position="66"/>
        <end position="98"/>
    </location>
</feature>
<gene>
    <name evidence="2" type="ORF">BJG266_LOCUS7609</name>
    <name evidence="3" type="ORF">QVE165_LOCUS32785</name>
</gene>
<evidence type="ECO:0000313" key="2">
    <source>
        <dbReference type="EMBL" id="CAF0846613.1"/>
    </source>
</evidence>
<dbReference type="Pfam" id="PF12796">
    <property type="entry name" value="Ank_2"/>
    <property type="match status" value="1"/>
</dbReference>
<dbReference type="InterPro" id="IPR002110">
    <property type="entry name" value="Ankyrin_rpt"/>
</dbReference>
<dbReference type="Proteomes" id="UP000663877">
    <property type="component" value="Unassembled WGS sequence"/>
</dbReference>
<dbReference type="Gene3D" id="3.90.176.10">
    <property type="entry name" value="Toxin ADP-ribosyltransferase, Chain A, domain 1"/>
    <property type="match status" value="1"/>
</dbReference>
<dbReference type="SUPFAM" id="SSF48403">
    <property type="entry name" value="Ankyrin repeat"/>
    <property type="match status" value="1"/>
</dbReference>
<dbReference type="Gene3D" id="1.25.40.20">
    <property type="entry name" value="Ankyrin repeat-containing domain"/>
    <property type="match status" value="1"/>
</dbReference>
<reference evidence="2" key="1">
    <citation type="submission" date="2021-02" db="EMBL/GenBank/DDBJ databases">
        <authorList>
            <person name="Nowell W R."/>
        </authorList>
    </citation>
    <scope>NUCLEOTIDE SEQUENCE</scope>
</reference>
<protein>
    <submittedName>
        <fullName evidence="2">Uncharacterized protein</fullName>
    </submittedName>
</protein>
<dbReference type="PROSITE" id="PS50297">
    <property type="entry name" value="ANK_REP_REGION"/>
    <property type="match status" value="1"/>
</dbReference>
<dbReference type="EMBL" id="CAJNOM010000294">
    <property type="protein sequence ID" value="CAF1329092.1"/>
    <property type="molecule type" value="Genomic_DNA"/>
</dbReference>
<name>A0A813VQ85_9BILA</name>
<sequence>MLSSEKSNPSAAITKSKQKETVRHLKRIQYQELSPFYSACEKGDFIYVKEKLKTLSSDELDQLESIGETALHIATRNNRLETVRLLLQSGCSRNTYNSSGKLPYEEAQTDEMKQLFASPNSDHFFEANPQDSYGIFRPLMAIGKLTDLKTIEPEQMKTTADTVGNKDKSIWNQELKSEEEVMEYLTNRQALAMWIKICSWIYRRFGGCIRRREEEGNDFAPELFDLNKDRDLEKFLSSIPSNENQSIVTAKEDTEEREIKTLGQRLMSVCCCRNTIVPVPQSLQSTDTDSVIITQPKMNNRKYDSSKSMHSRLAASQNPRDFIEASKEFNSIIPLIHLYTEKNLRFYAELNKNLAIIDNNPNRDASLCDRFIREFDLKEAELAQFAFVGTTYRGTSMSMSDVINYRKASEQNPKWMIAPRAFQSTSINRAKAIEFLHSKKQDGKPVGLMVFHIPVACSTILAIKEISRYPQEDEVLIMPGNLFTITKVTQCEDDPTLPEVHLEHVKRDISFFKKLRAIFRAATTSASGIE</sequence>
<dbReference type="OrthoDB" id="423533at2759"/>
<keyword evidence="1" id="KW-0040">ANK repeat</keyword>
<dbReference type="SMART" id="SM00248">
    <property type="entry name" value="ANK"/>
    <property type="match status" value="1"/>
</dbReference>
<dbReference type="InterPro" id="IPR036770">
    <property type="entry name" value="Ankyrin_rpt-contain_sf"/>
</dbReference>
<dbReference type="EMBL" id="CAJNOI010000023">
    <property type="protein sequence ID" value="CAF0846613.1"/>
    <property type="molecule type" value="Genomic_DNA"/>
</dbReference>
<accession>A0A813VQ85</accession>
<comment type="caution">
    <text evidence="2">The sequence shown here is derived from an EMBL/GenBank/DDBJ whole genome shotgun (WGS) entry which is preliminary data.</text>
</comment>
<proteinExistence type="predicted"/>
<keyword evidence="4" id="KW-1185">Reference proteome</keyword>
<evidence type="ECO:0000313" key="4">
    <source>
        <dbReference type="Proteomes" id="UP000663832"/>
    </source>
</evidence>
<evidence type="ECO:0000313" key="3">
    <source>
        <dbReference type="EMBL" id="CAF1329092.1"/>
    </source>
</evidence>
<dbReference type="AlphaFoldDB" id="A0A813VQ85"/>
<evidence type="ECO:0000256" key="1">
    <source>
        <dbReference type="PROSITE-ProRule" id="PRU00023"/>
    </source>
</evidence>
<organism evidence="2 5">
    <name type="scientific">Adineta steineri</name>
    <dbReference type="NCBI Taxonomy" id="433720"/>
    <lineage>
        <taxon>Eukaryota</taxon>
        <taxon>Metazoa</taxon>
        <taxon>Spiralia</taxon>
        <taxon>Gnathifera</taxon>
        <taxon>Rotifera</taxon>
        <taxon>Eurotatoria</taxon>
        <taxon>Bdelloidea</taxon>
        <taxon>Adinetida</taxon>
        <taxon>Adinetidae</taxon>
        <taxon>Adineta</taxon>
    </lineage>
</organism>
<dbReference type="PROSITE" id="PS50088">
    <property type="entry name" value="ANK_REPEAT"/>
    <property type="match status" value="1"/>
</dbReference>
<evidence type="ECO:0000313" key="5">
    <source>
        <dbReference type="Proteomes" id="UP000663877"/>
    </source>
</evidence>
<dbReference type="SUPFAM" id="SSF56399">
    <property type="entry name" value="ADP-ribosylation"/>
    <property type="match status" value="1"/>
</dbReference>
<dbReference type="Proteomes" id="UP000663832">
    <property type="component" value="Unassembled WGS sequence"/>
</dbReference>